<keyword evidence="2 3" id="KW-0175">Coiled coil</keyword>
<feature type="compositionally biased region" description="Basic and acidic residues" evidence="4">
    <location>
        <begin position="288"/>
        <end position="309"/>
    </location>
</feature>
<protein>
    <recommendedName>
        <fullName evidence="6">SH3 domain-binding protein 5 homolog</fullName>
    </recommendedName>
</protein>
<proteinExistence type="inferred from homology"/>
<feature type="region of interest" description="Disordered" evidence="4">
    <location>
        <begin position="229"/>
        <end position="258"/>
    </location>
</feature>
<name>A0A0P4WLI2_SCYOL</name>
<dbReference type="PANTHER" id="PTHR19423:SF1">
    <property type="entry name" value="SH3 DOMAIN-BINDING PROTEIN 5"/>
    <property type="match status" value="1"/>
</dbReference>
<feature type="coiled-coil region" evidence="3">
    <location>
        <begin position="91"/>
        <end position="213"/>
    </location>
</feature>
<dbReference type="EMBL" id="GDRN01037570">
    <property type="protein sequence ID" value="JAI67291.1"/>
    <property type="molecule type" value="Transcribed_RNA"/>
</dbReference>
<dbReference type="InterPro" id="IPR007940">
    <property type="entry name" value="SH3BP5"/>
</dbReference>
<comment type="similarity">
    <text evidence="1">Belongs to the SH3BP5 family.</text>
</comment>
<feature type="compositionally biased region" description="Low complexity" evidence="4">
    <location>
        <begin position="326"/>
        <end position="341"/>
    </location>
</feature>
<accession>A0A0P4WLI2</accession>
<feature type="region of interest" description="Disordered" evidence="4">
    <location>
        <begin position="288"/>
        <end position="379"/>
    </location>
</feature>
<sequence>MAAAVPEEQLDPRIQVELEKLNTATDDINKLESKLEETNNAFSSTFAESTARLKSMGKKLGSCIEKARPYYEAQELARTSQLECQRAAVQYQRANALHQAAKETIALAEERFVNSRHENWQFDSAWQEMLNHATMKVMEAEAQKAASEREHMRRAALFQQAEQRVQQLQRGLKSSINKSLAYFEEKSRVEAQLESQKERAQQLQLAIAASKASYAQSLRRLEQISEQIHEQRRCQMPREPGVGAELNSPPAGEDHQYNSDKFYAQQGDLTQEEKYWESLREKLEKLEVEKSDDKCQTTDAGKQESRERSVTGSSETPICNGERFVSGQSSSQGSKSDGESSCDSMADLLDDAVPERNLPSTCTPALDEENSQDKLSKGRITPVGTCERVIGDELKSISTVEDVHSVPVSITNEMPVQIVENITTQPIIIDTNELNTSQKCTELVIDEMRITDLDIEGVYKRNLCDEDAKEEGDGSSSPPPTPCQPSRGLTVIVEELEHCVLPE</sequence>
<evidence type="ECO:0000256" key="1">
    <source>
        <dbReference type="ARBA" id="ARBA00007796"/>
    </source>
</evidence>
<reference evidence="5" key="1">
    <citation type="submission" date="2015-09" db="EMBL/GenBank/DDBJ databases">
        <title>Scylla olivacea transcriptome.</title>
        <authorList>
            <person name="Ikhwanuddin M."/>
        </authorList>
    </citation>
    <scope>NUCLEOTIDE SEQUENCE</scope>
</reference>
<organism evidence="5">
    <name type="scientific">Scylla olivacea</name>
    <name type="common">Orange mud crab</name>
    <name type="synonym">Cancer olivacea</name>
    <dbReference type="NCBI Taxonomy" id="85551"/>
    <lineage>
        <taxon>Eukaryota</taxon>
        <taxon>Metazoa</taxon>
        <taxon>Ecdysozoa</taxon>
        <taxon>Arthropoda</taxon>
        <taxon>Crustacea</taxon>
        <taxon>Multicrustacea</taxon>
        <taxon>Malacostraca</taxon>
        <taxon>Eumalacostraca</taxon>
        <taxon>Eucarida</taxon>
        <taxon>Decapoda</taxon>
        <taxon>Pleocyemata</taxon>
        <taxon>Brachyura</taxon>
        <taxon>Eubrachyura</taxon>
        <taxon>Portunoidea</taxon>
        <taxon>Portunidae</taxon>
        <taxon>Portuninae</taxon>
        <taxon>Scylla</taxon>
    </lineage>
</organism>
<dbReference type="GO" id="GO:0035556">
    <property type="term" value="P:intracellular signal transduction"/>
    <property type="evidence" value="ECO:0007669"/>
    <property type="project" value="InterPro"/>
</dbReference>
<dbReference type="AlphaFoldDB" id="A0A0P4WLI2"/>
<dbReference type="GO" id="GO:0005737">
    <property type="term" value="C:cytoplasm"/>
    <property type="evidence" value="ECO:0007669"/>
    <property type="project" value="TreeGrafter"/>
</dbReference>
<evidence type="ECO:0000256" key="3">
    <source>
        <dbReference type="SAM" id="Coils"/>
    </source>
</evidence>
<dbReference type="GO" id="GO:0004860">
    <property type="term" value="F:protein kinase inhibitor activity"/>
    <property type="evidence" value="ECO:0007669"/>
    <property type="project" value="TreeGrafter"/>
</dbReference>
<feature type="region of interest" description="Disordered" evidence="4">
    <location>
        <begin position="467"/>
        <end position="488"/>
    </location>
</feature>
<evidence type="ECO:0008006" key="6">
    <source>
        <dbReference type="Google" id="ProtNLM"/>
    </source>
</evidence>
<evidence type="ECO:0000313" key="5">
    <source>
        <dbReference type="EMBL" id="JAI67291.1"/>
    </source>
</evidence>
<evidence type="ECO:0000256" key="2">
    <source>
        <dbReference type="ARBA" id="ARBA00023054"/>
    </source>
</evidence>
<evidence type="ECO:0000256" key="4">
    <source>
        <dbReference type="SAM" id="MobiDB-lite"/>
    </source>
</evidence>
<dbReference type="Pfam" id="PF05276">
    <property type="entry name" value="SH3BP5"/>
    <property type="match status" value="1"/>
</dbReference>
<dbReference type="PANTHER" id="PTHR19423">
    <property type="entry name" value="SH3 DOMAIN-BINDING PROTEIN 5"/>
    <property type="match status" value="1"/>
</dbReference>
<feature type="coiled-coil region" evidence="3">
    <location>
        <begin position="14"/>
        <end position="41"/>
    </location>
</feature>